<keyword evidence="2" id="KW-1003">Cell membrane</keyword>
<accession>A0A8D5GA88</accession>
<evidence type="ECO:0000313" key="9">
    <source>
        <dbReference type="Proteomes" id="UP000826722"/>
    </source>
</evidence>
<evidence type="ECO:0000256" key="4">
    <source>
        <dbReference type="ARBA" id="ARBA00022989"/>
    </source>
</evidence>
<dbReference type="InterPro" id="IPR018490">
    <property type="entry name" value="cNMP-bd_dom_sf"/>
</dbReference>
<dbReference type="SMART" id="SM00100">
    <property type="entry name" value="cNMP"/>
    <property type="match status" value="1"/>
</dbReference>
<keyword evidence="9" id="KW-1185">Reference proteome</keyword>
<dbReference type="CDD" id="cd00038">
    <property type="entry name" value="CAP_ED"/>
    <property type="match status" value="1"/>
</dbReference>
<dbReference type="KEGG" id="mpau:ZMTM_22160"/>
<dbReference type="AlphaFoldDB" id="A0A8D5GA88"/>
<feature type="transmembrane region" description="Helical" evidence="6">
    <location>
        <begin position="226"/>
        <end position="245"/>
    </location>
</feature>
<keyword evidence="3 6" id="KW-0812">Transmembrane</keyword>
<evidence type="ECO:0000256" key="5">
    <source>
        <dbReference type="ARBA" id="ARBA00023136"/>
    </source>
</evidence>
<dbReference type="InterPro" id="IPR000595">
    <property type="entry name" value="cNMP-bd_dom"/>
</dbReference>
<dbReference type="PANTHER" id="PTHR30213">
    <property type="entry name" value="INNER MEMBRANE PROTEIN YHJD"/>
    <property type="match status" value="1"/>
</dbReference>
<organism evidence="8 9">
    <name type="scientific">Methyloradius palustris</name>
    <dbReference type="NCBI Taxonomy" id="2778876"/>
    <lineage>
        <taxon>Bacteria</taxon>
        <taxon>Pseudomonadati</taxon>
        <taxon>Pseudomonadota</taxon>
        <taxon>Betaproteobacteria</taxon>
        <taxon>Nitrosomonadales</taxon>
        <taxon>Methylophilaceae</taxon>
        <taxon>Methyloradius</taxon>
    </lineage>
</organism>
<dbReference type="Gene3D" id="2.60.120.10">
    <property type="entry name" value="Jelly Rolls"/>
    <property type="match status" value="1"/>
</dbReference>
<feature type="transmembrane region" description="Helical" evidence="6">
    <location>
        <begin position="160"/>
        <end position="180"/>
    </location>
</feature>
<dbReference type="EMBL" id="AP024110">
    <property type="protein sequence ID" value="BCM25957.1"/>
    <property type="molecule type" value="Genomic_DNA"/>
</dbReference>
<feature type="transmembrane region" description="Helical" evidence="6">
    <location>
        <begin position="57"/>
        <end position="79"/>
    </location>
</feature>
<dbReference type="Pfam" id="PF03631">
    <property type="entry name" value="Virul_fac_BrkB"/>
    <property type="match status" value="1"/>
</dbReference>
<feature type="transmembrane region" description="Helical" evidence="6">
    <location>
        <begin position="115"/>
        <end position="140"/>
    </location>
</feature>
<evidence type="ECO:0000256" key="1">
    <source>
        <dbReference type="ARBA" id="ARBA00004651"/>
    </source>
</evidence>
<dbReference type="InterPro" id="IPR017039">
    <property type="entry name" value="Virul_fac_BrkB"/>
</dbReference>
<proteinExistence type="predicted"/>
<sequence>MAIHFRQVKALGNHPAIALPRAVYAKHRYSTPVFVLRETLNAFRVHNGFNISASLSFYALFALIPMALLMFFMLSHLIVSSNSAIVKLAILTGTLVPKFSHRIMIEVYNISKHGAVWGVFGFFVLFWIVTPLAGALRSAFHTIAARVESPSFIKRKIKDVLAVIGILALFLIFTFLGLMTEKLVGYIQPFTKHTALISSFSSIIFSTLLMAMFYRFFFPAKIALKHILIGSIVTGLLWLAMRPAFTLFLSLSQSYGSVFGGMKNMFVSIVWLYYTFIVFLLGTELIATLHKKDVLLLKGLFHEMPDDKAHYLNELMMRYGKTYKAGDYIYKEGDEGHEIYYVVDGQLQLIHKSRILRDLHAGDYFGEMAFLTDTTRYADAKVSTDHTRIIVISAENIETLLSSDPNVALNFLKEMATRLQETQLQSNYSNLKQP</sequence>
<dbReference type="PANTHER" id="PTHR30213:SF0">
    <property type="entry name" value="UPF0761 MEMBRANE PROTEIN YIHY"/>
    <property type="match status" value="1"/>
</dbReference>
<feature type="transmembrane region" description="Helical" evidence="6">
    <location>
        <begin position="195"/>
        <end position="214"/>
    </location>
</feature>
<evidence type="ECO:0000256" key="2">
    <source>
        <dbReference type="ARBA" id="ARBA00022475"/>
    </source>
</evidence>
<keyword evidence="4 6" id="KW-1133">Transmembrane helix</keyword>
<dbReference type="InterPro" id="IPR014710">
    <property type="entry name" value="RmlC-like_jellyroll"/>
</dbReference>
<feature type="transmembrane region" description="Helical" evidence="6">
    <location>
        <begin position="265"/>
        <end position="289"/>
    </location>
</feature>
<dbReference type="GO" id="GO:0005886">
    <property type="term" value="C:plasma membrane"/>
    <property type="evidence" value="ECO:0007669"/>
    <property type="project" value="UniProtKB-SubCell"/>
</dbReference>
<name>A0A8D5GA88_9PROT</name>
<dbReference type="PROSITE" id="PS50042">
    <property type="entry name" value="CNMP_BINDING_3"/>
    <property type="match status" value="1"/>
</dbReference>
<gene>
    <name evidence="8" type="ORF">ZMTM_22160</name>
</gene>
<dbReference type="SUPFAM" id="SSF51206">
    <property type="entry name" value="cAMP-binding domain-like"/>
    <property type="match status" value="1"/>
</dbReference>
<keyword evidence="5 6" id="KW-0472">Membrane</keyword>
<dbReference type="RefSeq" id="WP_221763997.1">
    <property type="nucleotide sequence ID" value="NZ_AP024110.1"/>
</dbReference>
<reference evidence="8" key="1">
    <citation type="journal article" date="2021" name="Arch. Microbiol.">
        <title>Methyloradius palustris gen. nov., sp. nov., a methanol-oxidizing bacterium isolated from snow.</title>
        <authorList>
            <person name="Miyadera T."/>
            <person name="Kojima H."/>
            <person name="Fukui M."/>
        </authorList>
    </citation>
    <scope>NUCLEOTIDE SEQUENCE</scope>
    <source>
        <strain evidence="8">Zm11</strain>
    </source>
</reference>
<evidence type="ECO:0000256" key="3">
    <source>
        <dbReference type="ARBA" id="ARBA00022692"/>
    </source>
</evidence>
<feature type="domain" description="Cyclic nucleotide-binding" evidence="7">
    <location>
        <begin position="300"/>
        <end position="418"/>
    </location>
</feature>
<protein>
    <recommendedName>
        <fullName evidence="7">Cyclic nucleotide-binding domain-containing protein</fullName>
    </recommendedName>
</protein>
<comment type="subcellular location">
    <subcellularLocation>
        <location evidence="1">Cell membrane</location>
        <topology evidence="1">Multi-pass membrane protein</topology>
    </subcellularLocation>
</comment>
<evidence type="ECO:0000259" key="7">
    <source>
        <dbReference type="PROSITE" id="PS50042"/>
    </source>
</evidence>
<dbReference type="Proteomes" id="UP000826722">
    <property type="component" value="Chromosome"/>
</dbReference>
<evidence type="ECO:0000313" key="8">
    <source>
        <dbReference type="EMBL" id="BCM25957.1"/>
    </source>
</evidence>
<dbReference type="Pfam" id="PF00027">
    <property type="entry name" value="cNMP_binding"/>
    <property type="match status" value="1"/>
</dbReference>
<evidence type="ECO:0000256" key="6">
    <source>
        <dbReference type="SAM" id="Phobius"/>
    </source>
</evidence>